<dbReference type="STRING" id="44941.A0A397UWE0"/>
<proteinExistence type="predicted"/>
<comment type="caution">
    <text evidence="2">The sequence shown here is derived from an EMBL/GenBank/DDBJ whole genome shotgun (WGS) entry which is preliminary data.</text>
</comment>
<evidence type="ECO:0000313" key="2">
    <source>
        <dbReference type="EMBL" id="RIB13059.1"/>
    </source>
</evidence>
<evidence type="ECO:0000256" key="1">
    <source>
        <dbReference type="SAM" id="MobiDB-lite"/>
    </source>
</evidence>
<feature type="region of interest" description="Disordered" evidence="1">
    <location>
        <begin position="736"/>
        <end position="764"/>
    </location>
</feature>
<gene>
    <name evidence="2" type="ORF">C2G38_2198933</name>
</gene>
<feature type="compositionally biased region" description="Acidic residues" evidence="1">
    <location>
        <begin position="742"/>
        <end position="755"/>
    </location>
</feature>
<dbReference type="EMBL" id="QKWP01000962">
    <property type="protein sequence ID" value="RIB13059.1"/>
    <property type="molecule type" value="Genomic_DNA"/>
</dbReference>
<name>A0A397UWE0_9GLOM</name>
<dbReference type="AlphaFoldDB" id="A0A397UWE0"/>
<organism evidence="2 3">
    <name type="scientific">Gigaspora rosea</name>
    <dbReference type="NCBI Taxonomy" id="44941"/>
    <lineage>
        <taxon>Eukaryota</taxon>
        <taxon>Fungi</taxon>
        <taxon>Fungi incertae sedis</taxon>
        <taxon>Mucoromycota</taxon>
        <taxon>Glomeromycotina</taxon>
        <taxon>Glomeromycetes</taxon>
        <taxon>Diversisporales</taxon>
        <taxon>Gigasporaceae</taxon>
        <taxon>Gigaspora</taxon>
    </lineage>
</organism>
<dbReference type="Proteomes" id="UP000266673">
    <property type="component" value="Unassembled WGS sequence"/>
</dbReference>
<sequence length="806" mass="92764">MGIEKKLQGPCVIKICKEKSSTWRTVTGLVLSQRTKNKTLPDYVKENDVICFTCYNAIIVNASSEFQKHALDLHSHIEAEISNQPTFLSFSQAVELITNILYEREHNSLPTIWNFEEFRILIELKDDRIAPYFDELLLSANLGTKNKNTIDKVSKQLLFLCYFICGIRNKFVNNAKRDSGMFLDSAGTPDSTIDTLATLGITITSRSIAYHKDAISKNHSETVESNLATSTNNALILNIDDYHSIHTKRMPNSTKTSTVEHLATILLNPIKNRPPIPRQDIHNPGFRFVTDDKKLEELTVHSYNVRLKEKRSTRSIKDAILVDLVKTSLHSIEDYIKAINVAMSTPTINRHIEEGNVIPVVTDWPGQIFLRTAISHYLVHGSSSEITDKILYFLPMLGPLHVFLNSRELVFLQYRPFFFEMYKYIFGKKKKLAKKPKLWRINLLLELLRSAWQEIAKMVEIKFGYACKDAEYIMLKDLLDNTVPLVLDIYSLFFRSGDFNSYIESCFRVWVLFFRFHRRNYTKAPLMFLSDIFYWNSKNHSILETISSELPKFSDTPVEIFHSLLRRNTEKFLTLDQIIREARQINYLRFNDDGFKENFVHSSSWAVYQYSSRNIETLTQKTACFLLDCFSDIYIRINRRKTAFVIPPQVAKKCPSKKSKKEESANADNSIPIPAMKMEEVWLCHLPLGYSSSYKPRLSGCDFSNCAITNEISEETGQSGVDMHVQSLLGSLSQLNSGNVVESDDTTPEDDDDDTKESADSISAPWDDTIWRTLQEKQQLFETLCMPTTISDTFKNDRKQRSEDNS</sequence>
<evidence type="ECO:0000313" key="3">
    <source>
        <dbReference type="Proteomes" id="UP000266673"/>
    </source>
</evidence>
<protein>
    <submittedName>
        <fullName evidence="2">Uncharacterized protein</fullName>
    </submittedName>
</protein>
<accession>A0A397UWE0</accession>
<reference evidence="2 3" key="1">
    <citation type="submission" date="2018-06" db="EMBL/GenBank/DDBJ databases">
        <title>Comparative genomics reveals the genomic features of Rhizophagus irregularis, R. cerebriforme, R. diaphanum and Gigaspora rosea, and their symbiotic lifestyle signature.</title>
        <authorList>
            <person name="Morin E."/>
            <person name="San Clemente H."/>
            <person name="Chen E.C.H."/>
            <person name="De La Providencia I."/>
            <person name="Hainaut M."/>
            <person name="Kuo A."/>
            <person name="Kohler A."/>
            <person name="Murat C."/>
            <person name="Tang N."/>
            <person name="Roy S."/>
            <person name="Loubradou J."/>
            <person name="Henrissat B."/>
            <person name="Grigoriev I.V."/>
            <person name="Corradi N."/>
            <person name="Roux C."/>
            <person name="Martin F.M."/>
        </authorList>
    </citation>
    <scope>NUCLEOTIDE SEQUENCE [LARGE SCALE GENOMIC DNA]</scope>
    <source>
        <strain evidence="2 3">DAOM 194757</strain>
    </source>
</reference>
<keyword evidence="3" id="KW-1185">Reference proteome</keyword>